<reference evidence="1 2" key="1">
    <citation type="submission" date="2020-06" db="EMBL/GenBank/DDBJ databases">
        <authorList>
            <person name="Allen T."/>
            <person name="Groscost A."/>
            <person name="Boice M."/>
            <person name="Bramwell-Butcher J."/>
            <person name="Davis-Nicholson M."/>
            <person name="Dedinsky M."/>
            <person name="DeKlotz J."/>
            <person name="Gardner J."/>
            <person name="Grosser P."/>
            <person name="Husler K."/>
            <person name="Lau J.R."/>
            <person name="Monlux M."/>
            <person name="Schlesinger M.K."/>
            <person name="Scholes A."/>
            <person name="Waughman L."/>
            <person name="Poxleitner M.K."/>
            <person name="Anders K.R."/>
            <person name="Garlena R.A."/>
            <person name="Russell D.A."/>
            <person name="Pope W.H."/>
            <person name="Jacobs-Sera D."/>
            <person name="Hatfull G.F."/>
        </authorList>
    </citation>
    <scope>NUCLEOTIDE SEQUENCE [LARGE SCALE GENOMIC DNA]</scope>
</reference>
<dbReference type="KEGG" id="vg:63210475"/>
<protein>
    <submittedName>
        <fullName evidence="1">Uncharacterized protein</fullName>
    </submittedName>
</protein>
<organism evidence="1 2">
    <name type="scientific">Mycobacterium phage Estes</name>
    <dbReference type="NCBI Taxonomy" id="2759459"/>
    <lineage>
        <taxon>Viruses</taxon>
        <taxon>Duplodnaviria</taxon>
        <taxon>Heunggongvirae</taxon>
        <taxon>Uroviricota</taxon>
        <taxon>Caudoviricetes</taxon>
        <taxon>Vilmaviridae</taxon>
        <taxon>Mclasvirinae</taxon>
        <taxon>Reyvirus</taxon>
        <taxon>Reyvirus estes</taxon>
    </lineage>
</organism>
<accession>A0A7G9A2F2</accession>
<dbReference type="Proteomes" id="UP000516127">
    <property type="component" value="Genome"/>
</dbReference>
<sequence>MSDIHWGGSLSESGQIQVLQEQLAAERARVTRVRMLVDDWMTRAGPGSPAERAYGPQKVSVAFAHREIRALIDA</sequence>
<evidence type="ECO:0000313" key="2">
    <source>
        <dbReference type="Proteomes" id="UP000516127"/>
    </source>
</evidence>
<keyword evidence="2" id="KW-1185">Reference proteome</keyword>
<dbReference type="GeneID" id="63210475"/>
<name>A0A7G9A2F2_9CAUD</name>
<dbReference type="EMBL" id="MT657341">
    <property type="protein sequence ID" value="QNL30791.1"/>
    <property type="molecule type" value="Genomic_DNA"/>
</dbReference>
<evidence type="ECO:0000313" key="1">
    <source>
        <dbReference type="EMBL" id="QNL30791.1"/>
    </source>
</evidence>
<gene>
    <name evidence="1" type="primary">82</name>
    <name evidence="1" type="ORF">SEA_ESTES_82</name>
</gene>
<proteinExistence type="predicted"/>
<dbReference type="RefSeq" id="YP_010013837.1">
    <property type="nucleotide sequence ID" value="NC_053514.1"/>
</dbReference>